<gene>
    <name evidence="3" type="ORF">CEUTPL_LOCUS10229</name>
</gene>
<feature type="region of interest" description="Disordered" evidence="1">
    <location>
        <begin position="140"/>
        <end position="206"/>
    </location>
</feature>
<dbReference type="PANTHER" id="PTHR10773">
    <property type="entry name" value="DNA-DIRECTED RNA POLYMERASES I, II, AND III SUBUNIT RPABC2"/>
    <property type="match status" value="1"/>
</dbReference>
<accession>A0A9N9MQZ4</accession>
<protein>
    <recommendedName>
        <fullName evidence="2">DUF7869 domain-containing protein</fullName>
    </recommendedName>
</protein>
<evidence type="ECO:0000313" key="4">
    <source>
        <dbReference type="Proteomes" id="UP001152799"/>
    </source>
</evidence>
<evidence type="ECO:0000256" key="1">
    <source>
        <dbReference type="SAM" id="MobiDB-lite"/>
    </source>
</evidence>
<proteinExistence type="predicted"/>
<keyword evidence="4" id="KW-1185">Reference proteome</keyword>
<evidence type="ECO:0000259" key="2">
    <source>
        <dbReference type="Pfam" id="PF25273"/>
    </source>
</evidence>
<sequence>MWTSLLLAVYKTGRLDLVTKELRNVRLESQFVLCLFVFVSKISTVLRVIKMQGSRGKRILELVKNAKSEENLEKNRGNYPKIVVHSNIALKGQETIKPIASTSHLNKASEAPAPAAITCDSIPSTSKLNLPDRHTRWHAIEDSMSDKSEEDAVDPYEGSDSRDKDYNPKDDLDTDNDAEELSEDELTEPVTENPKKRNRWNKADKTNWKRNILKKRRNLGQPYYTTKKGPQPAKAPQNVECTQCRFKCSDNFSEEERVQLCSSYWQLEVYSRKKDFILQNVKANVPQRQRHRNDNAKSRTNAKEFNFLKNGIATRVCQKFFLKTLSISNGPLNKAFQKKNDTTGLYNGDDKRGLHIPSNKTTPEDKQIIKNHIESFPLTESHYCRKSSERKYLDATLSIAKMYSLYKELCEKEGYIPKSITTYKRTFCQEYNFSFFKPRKDQCAVCMKYQDANADQKAALEISFNEHKQRELDANESKKFDKERAIKEANFVTATFDLQSVLQIPSSDVSPMYYSRKICAYNLTIYEGAPPNNAFCFTWTEVNGARGSLEIATCLFQYLRNLPNHVTDVSFFSDTCGGQNRNQNVLAMLYYFVHYGGNQIATIEQKFLESGHSMMECDSMHSAIEKQKRYLAVYTLNDWINIFKMARSKRGKKKNDPYIVTELKYSDFIDFKAISLTLLKNKTVNTQGEKVKWLQIKCFRIEKDCPRIIKYRYSHKGDYLSLNIGGRGRPSATATTSLPNVRNAYSSMLPISVQKYQDLKKLCNSGVIPIEFHHWYLSLPTSKAVINKNPEPSVESESEIDLSVILNKVSFNLPVEVVLT</sequence>
<feature type="domain" description="DUF7869" evidence="2">
    <location>
        <begin position="535"/>
        <end position="648"/>
    </location>
</feature>
<feature type="compositionally biased region" description="Basic and acidic residues" evidence="1">
    <location>
        <begin position="159"/>
        <end position="171"/>
    </location>
</feature>
<evidence type="ECO:0000313" key="3">
    <source>
        <dbReference type="EMBL" id="CAG9769727.1"/>
    </source>
</evidence>
<dbReference type="Proteomes" id="UP001152799">
    <property type="component" value="Chromosome 5"/>
</dbReference>
<name>A0A9N9MQZ4_9CUCU</name>
<dbReference type="PANTHER" id="PTHR10773:SF19">
    <property type="match status" value="1"/>
</dbReference>
<reference evidence="3" key="1">
    <citation type="submission" date="2022-01" db="EMBL/GenBank/DDBJ databases">
        <authorList>
            <person name="King R."/>
        </authorList>
    </citation>
    <scope>NUCLEOTIDE SEQUENCE</scope>
</reference>
<dbReference type="AlphaFoldDB" id="A0A9N9MQZ4"/>
<feature type="compositionally biased region" description="Acidic residues" evidence="1">
    <location>
        <begin position="172"/>
        <end position="187"/>
    </location>
</feature>
<dbReference type="Pfam" id="PF25273">
    <property type="entry name" value="DUF7869"/>
    <property type="match status" value="1"/>
</dbReference>
<dbReference type="InterPro" id="IPR057191">
    <property type="entry name" value="DUF7869"/>
</dbReference>
<organism evidence="3 4">
    <name type="scientific">Ceutorhynchus assimilis</name>
    <name type="common">cabbage seed weevil</name>
    <dbReference type="NCBI Taxonomy" id="467358"/>
    <lineage>
        <taxon>Eukaryota</taxon>
        <taxon>Metazoa</taxon>
        <taxon>Ecdysozoa</taxon>
        <taxon>Arthropoda</taxon>
        <taxon>Hexapoda</taxon>
        <taxon>Insecta</taxon>
        <taxon>Pterygota</taxon>
        <taxon>Neoptera</taxon>
        <taxon>Endopterygota</taxon>
        <taxon>Coleoptera</taxon>
        <taxon>Polyphaga</taxon>
        <taxon>Cucujiformia</taxon>
        <taxon>Curculionidae</taxon>
        <taxon>Ceutorhynchinae</taxon>
        <taxon>Ceutorhynchus</taxon>
    </lineage>
</organism>
<dbReference type="EMBL" id="OU892281">
    <property type="protein sequence ID" value="CAG9769727.1"/>
    <property type="molecule type" value="Genomic_DNA"/>
</dbReference>
<dbReference type="OrthoDB" id="6762186at2759"/>